<sequence length="118" mass="12132">MARLTHIAALMLTLAATGAQAASCTDGGSTYTSVERISANVVYAEDGARAIIAVCSMNMAVEATDTGGAEYPARDFAVGLNPNNADYDLTELASLMRSMGLEAQTTPFSSKGCVCAAQ</sequence>
<feature type="chain" id="PRO_5002662273" evidence="1">
    <location>
        <begin position="22"/>
        <end position="118"/>
    </location>
</feature>
<evidence type="ECO:0000313" key="3">
    <source>
        <dbReference type="Proteomes" id="UP000002931"/>
    </source>
</evidence>
<keyword evidence="1" id="KW-0732">Signal</keyword>
<gene>
    <name evidence="2" type="ORF">RB2654_01355</name>
</gene>
<feature type="signal peptide" evidence="1">
    <location>
        <begin position="1"/>
        <end position="21"/>
    </location>
</feature>
<dbReference type="STRING" id="314271.RB2654_01355"/>
<dbReference type="RefSeq" id="WP_008327939.1">
    <property type="nucleotide sequence ID" value="NZ_CH902578.1"/>
</dbReference>
<evidence type="ECO:0000256" key="1">
    <source>
        <dbReference type="SAM" id="SignalP"/>
    </source>
</evidence>
<comment type="caution">
    <text evidence="2">The sequence shown here is derived from an EMBL/GenBank/DDBJ whole genome shotgun (WGS) entry which is preliminary data.</text>
</comment>
<dbReference type="EMBL" id="AAMT01000010">
    <property type="protein sequence ID" value="EAQ12107.1"/>
    <property type="molecule type" value="Genomic_DNA"/>
</dbReference>
<name>A3VIA8_9RHOB</name>
<organism evidence="2 3">
    <name type="scientific">Maritimibacter alkaliphilus HTCC2654</name>
    <dbReference type="NCBI Taxonomy" id="314271"/>
    <lineage>
        <taxon>Bacteria</taxon>
        <taxon>Pseudomonadati</taxon>
        <taxon>Pseudomonadota</taxon>
        <taxon>Alphaproteobacteria</taxon>
        <taxon>Rhodobacterales</taxon>
        <taxon>Roseobacteraceae</taxon>
        <taxon>Maritimibacter</taxon>
    </lineage>
</organism>
<reference evidence="2 3" key="1">
    <citation type="journal article" date="2010" name="J. Bacteriol.">
        <title>Genome sequences of Pelagibaca bermudensis HTCC2601T and Maritimibacter alkaliphilus HTCC2654T, the type strains of two marine Roseobacter genera.</title>
        <authorList>
            <person name="Thrash J.C."/>
            <person name="Cho J.C."/>
            <person name="Ferriera S."/>
            <person name="Johnson J."/>
            <person name="Vergin K.L."/>
            <person name="Giovannoni S.J."/>
        </authorList>
    </citation>
    <scope>NUCLEOTIDE SEQUENCE [LARGE SCALE GENOMIC DNA]</scope>
    <source>
        <strain evidence="2 3">HTCC2654</strain>
    </source>
</reference>
<evidence type="ECO:0000313" key="2">
    <source>
        <dbReference type="EMBL" id="EAQ12107.1"/>
    </source>
</evidence>
<protein>
    <submittedName>
        <fullName evidence="2">Uncharacterized protein</fullName>
    </submittedName>
</protein>
<proteinExistence type="predicted"/>
<dbReference type="HOGENOM" id="CLU_2070270_0_0_5"/>
<dbReference type="AlphaFoldDB" id="A3VIA8"/>
<accession>A3VIA8</accession>
<dbReference type="Proteomes" id="UP000002931">
    <property type="component" value="Unassembled WGS sequence"/>
</dbReference>
<keyword evidence="3" id="KW-1185">Reference proteome</keyword>